<proteinExistence type="predicted"/>
<sequence length="101" mass="11215">MGILITSAMSAKAHGLKNQLNNNNGHIILGDYHDLPQFMLSDKLIKLPDPALASYAHQMLSLCLDNSISIIYVLDNKEAGQLTEARQLFAEYDIEINTDDI</sequence>
<protein>
    <submittedName>
        <fullName evidence="1">Uncharacterized protein</fullName>
    </submittedName>
</protein>
<evidence type="ECO:0000313" key="1">
    <source>
        <dbReference type="EMBL" id="GAA4091434.1"/>
    </source>
</evidence>
<dbReference type="Gene3D" id="3.40.50.20">
    <property type="match status" value="1"/>
</dbReference>
<evidence type="ECO:0000313" key="2">
    <source>
        <dbReference type="Proteomes" id="UP001500841"/>
    </source>
</evidence>
<name>A0ABP7WL62_9SPHI</name>
<reference evidence="2" key="1">
    <citation type="journal article" date="2019" name="Int. J. Syst. Evol. Microbiol.">
        <title>The Global Catalogue of Microorganisms (GCM) 10K type strain sequencing project: providing services to taxonomists for standard genome sequencing and annotation.</title>
        <authorList>
            <consortium name="The Broad Institute Genomics Platform"/>
            <consortium name="The Broad Institute Genome Sequencing Center for Infectious Disease"/>
            <person name="Wu L."/>
            <person name="Ma J."/>
        </authorList>
    </citation>
    <scope>NUCLEOTIDE SEQUENCE [LARGE SCALE GENOMIC DNA]</scope>
    <source>
        <strain evidence="2">JCM 17085</strain>
    </source>
</reference>
<comment type="caution">
    <text evidence="1">The sequence shown here is derived from an EMBL/GenBank/DDBJ whole genome shotgun (WGS) entry which is preliminary data.</text>
</comment>
<keyword evidence="2" id="KW-1185">Reference proteome</keyword>
<organism evidence="1 2">
    <name type="scientific">Mucilaginibacter panaciglaebae</name>
    <dbReference type="NCBI Taxonomy" id="502331"/>
    <lineage>
        <taxon>Bacteria</taxon>
        <taxon>Pseudomonadati</taxon>
        <taxon>Bacteroidota</taxon>
        <taxon>Sphingobacteriia</taxon>
        <taxon>Sphingobacteriales</taxon>
        <taxon>Sphingobacteriaceae</taxon>
        <taxon>Mucilaginibacter</taxon>
    </lineage>
</organism>
<accession>A0ABP7WL62</accession>
<dbReference type="EMBL" id="BAABCV010000003">
    <property type="protein sequence ID" value="GAA4091434.1"/>
    <property type="molecule type" value="Genomic_DNA"/>
</dbReference>
<gene>
    <name evidence="1" type="ORF">GCM10022392_11720</name>
</gene>
<dbReference type="Proteomes" id="UP001500841">
    <property type="component" value="Unassembled WGS sequence"/>
</dbReference>